<dbReference type="InterPro" id="IPR010918">
    <property type="entry name" value="PurM-like_C_dom"/>
</dbReference>
<feature type="domain" description="PurM-like C-terminal" evidence="3">
    <location>
        <begin position="2"/>
        <end position="141"/>
    </location>
</feature>
<keyword evidence="1" id="KW-0963">Cytoplasm</keyword>
<feature type="domain" description="PurM-like N-terminal" evidence="2">
    <location>
        <begin position="228"/>
        <end position="327"/>
    </location>
</feature>
<dbReference type="EC" id="6.3.5.3" evidence="4"/>
<accession>A0A6J4LAC1</accession>
<dbReference type="PANTHER" id="PTHR43555:SF1">
    <property type="entry name" value="PHOSPHORIBOSYLFORMYLGLYCINAMIDINE SYNTHASE SUBUNIT PURL"/>
    <property type="match status" value="1"/>
</dbReference>
<proteinExistence type="inferred from homology"/>
<name>A0A6J4LAC1_9CHLR</name>
<dbReference type="GO" id="GO:0004642">
    <property type="term" value="F:phosphoribosylformylglycinamidine synthase activity"/>
    <property type="evidence" value="ECO:0007669"/>
    <property type="project" value="UniProtKB-EC"/>
</dbReference>
<dbReference type="InterPro" id="IPR036676">
    <property type="entry name" value="PurM-like_C_sf"/>
</dbReference>
<dbReference type="HAMAP" id="MF_00420">
    <property type="entry name" value="PurL_2"/>
    <property type="match status" value="1"/>
</dbReference>
<evidence type="ECO:0000313" key="4">
    <source>
        <dbReference type="EMBL" id="CAA9325478.1"/>
    </source>
</evidence>
<dbReference type="SUPFAM" id="SSF55326">
    <property type="entry name" value="PurM N-terminal domain-like"/>
    <property type="match status" value="1"/>
</dbReference>
<dbReference type="Pfam" id="PF02769">
    <property type="entry name" value="AIRS_C"/>
    <property type="match status" value="2"/>
</dbReference>
<dbReference type="PANTHER" id="PTHR43555">
    <property type="entry name" value="PHOSPHORIBOSYLFORMYLGLYCINAMIDINE SYNTHASE SUBUNIT PURL"/>
    <property type="match status" value="1"/>
</dbReference>
<dbReference type="CDD" id="cd02204">
    <property type="entry name" value="PurL_repeat2"/>
    <property type="match status" value="1"/>
</dbReference>
<reference evidence="4" key="1">
    <citation type="submission" date="2020-02" db="EMBL/GenBank/DDBJ databases">
        <authorList>
            <person name="Meier V. D."/>
        </authorList>
    </citation>
    <scope>NUCLEOTIDE SEQUENCE</scope>
    <source>
        <strain evidence="4">AVDCRST_MAG93</strain>
    </source>
</reference>
<dbReference type="Gene3D" id="3.90.650.10">
    <property type="entry name" value="PurM-like C-terminal domain"/>
    <property type="match status" value="2"/>
</dbReference>
<protein>
    <submittedName>
        <fullName evidence="4">Phosphoribosylformylglycinamidine synthase, PurS subunit / Phosphoribosylformylglycinamidine synthase, synthetase subunit</fullName>
        <ecNumber evidence="4">6.3.5.3</ecNumber>
    </submittedName>
</protein>
<sequence length="536" mass="57746">RDGIHGATFSSVELTHETAEIVGAAVQIGDPITEKQVIDALLQARERNLFRAITDCGAGGLSSAVGEMGEQTGVAVELGSVTTKYPGLQPWEIWVSEAEERMVLAVPPQTLEDFLQLCSAEDVEATVIGQFTSDRMLSVTYRGEQLVQLDMEFLHNGRPQRTMEAFWSPSAPVAVEAPRREARETLLALLSHPNIASKEPIVRTYDHLVQGRTIQGPLHGRHGDAPTDAAVLHPRRDREESIAIGCGINPWYGLHDPYWMALAVCDEALRNVVAVGGDPARTSLLDNFCWGDPRQPDRLAGLVRASAGCHDAAVAWNIPFISGKDSLNNEYRDVDGQRVPIPPTLLISAMAIVPSLQAVTTAELKAAGNHVYIVGATSDELGGSHLLLLDHLSGGEVPHVNLARAKQTFASLHHAIVSGLVQSCHDLSEGGLGVAAAEMTFGGTLGLSVDLRRVPAEGETPTNDVLLWSESPSRFLVEVRVEDAVEFERMFGDLPFARIGSVTEQARFRVTGLAGESVLEAPVDQLKHAWKHGAGA</sequence>
<evidence type="ECO:0000256" key="1">
    <source>
        <dbReference type="ARBA" id="ARBA00022490"/>
    </source>
</evidence>
<dbReference type="EMBL" id="CADCTR010001995">
    <property type="protein sequence ID" value="CAA9325478.1"/>
    <property type="molecule type" value="Genomic_DNA"/>
</dbReference>
<dbReference type="Gene3D" id="3.30.1330.10">
    <property type="entry name" value="PurM-like, N-terminal domain"/>
    <property type="match status" value="1"/>
</dbReference>
<dbReference type="InterPro" id="IPR016188">
    <property type="entry name" value="PurM-like_N"/>
</dbReference>
<dbReference type="Pfam" id="PF00586">
    <property type="entry name" value="AIRS"/>
    <property type="match status" value="1"/>
</dbReference>
<evidence type="ECO:0000259" key="2">
    <source>
        <dbReference type="Pfam" id="PF00586"/>
    </source>
</evidence>
<dbReference type="SUPFAM" id="SSF56042">
    <property type="entry name" value="PurM C-terminal domain-like"/>
    <property type="match status" value="2"/>
</dbReference>
<keyword evidence="4" id="KW-0436">Ligase</keyword>
<feature type="non-terminal residue" evidence="4">
    <location>
        <position position="1"/>
    </location>
</feature>
<dbReference type="AlphaFoldDB" id="A0A6J4LAC1"/>
<gene>
    <name evidence="4" type="ORF">AVDCRST_MAG93-5939</name>
</gene>
<feature type="domain" description="PurM-like C-terminal" evidence="3">
    <location>
        <begin position="367"/>
        <end position="511"/>
    </location>
</feature>
<dbReference type="GO" id="GO:0006189">
    <property type="term" value="P:'de novo' IMP biosynthetic process"/>
    <property type="evidence" value="ECO:0007669"/>
    <property type="project" value="InterPro"/>
</dbReference>
<dbReference type="InterPro" id="IPR036921">
    <property type="entry name" value="PurM-like_N_sf"/>
</dbReference>
<evidence type="ECO:0000259" key="3">
    <source>
        <dbReference type="Pfam" id="PF02769"/>
    </source>
</evidence>
<dbReference type="InterPro" id="IPR010074">
    <property type="entry name" value="PRibForGlyAmidine_synth_PurL"/>
</dbReference>
<organism evidence="4">
    <name type="scientific">uncultured Chloroflexia bacterium</name>
    <dbReference type="NCBI Taxonomy" id="1672391"/>
    <lineage>
        <taxon>Bacteria</taxon>
        <taxon>Bacillati</taxon>
        <taxon>Chloroflexota</taxon>
        <taxon>Chloroflexia</taxon>
        <taxon>environmental samples</taxon>
    </lineage>
</organism>